<accession>A0AAE1AMD7</accession>
<evidence type="ECO:0000313" key="1">
    <source>
        <dbReference type="EMBL" id="KAK3790328.1"/>
    </source>
</evidence>
<name>A0AAE1AMD7_9GAST</name>
<gene>
    <name evidence="1" type="ORF">RRG08_062562</name>
</gene>
<protein>
    <submittedName>
        <fullName evidence="1">Uncharacterized protein</fullName>
    </submittedName>
</protein>
<keyword evidence="2" id="KW-1185">Reference proteome</keyword>
<dbReference type="Proteomes" id="UP001283361">
    <property type="component" value="Unassembled WGS sequence"/>
</dbReference>
<proteinExistence type="predicted"/>
<dbReference type="AlphaFoldDB" id="A0AAE1AMD7"/>
<comment type="caution">
    <text evidence="1">The sequence shown here is derived from an EMBL/GenBank/DDBJ whole genome shotgun (WGS) entry which is preliminary data.</text>
</comment>
<evidence type="ECO:0000313" key="2">
    <source>
        <dbReference type="Proteomes" id="UP001283361"/>
    </source>
</evidence>
<reference evidence="1" key="1">
    <citation type="journal article" date="2023" name="G3 (Bethesda)">
        <title>A reference genome for the long-term kleptoplast-retaining sea slug Elysia crispata morphotype clarki.</title>
        <authorList>
            <person name="Eastman K.E."/>
            <person name="Pendleton A.L."/>
            <person name="Shaikh M.A."/>
            <person name="Suttiyut T."/>
            <person name="Ogas R."/>
            <person name="Tomko P."/>
            <person name="Gavelis G."/>
            <person name="Widhalm J.R."/>
            <person name="Wisecaver J.H."/>
        </authorList>
    </citation>
    <scope>NUCLEOTIDE SEQUENCE</scope>
    <source>
        <strain evidence="1">ECLA1</strain>
    </source>
</reference>
<dbReference type="EMBL" id="JAWDGP010001549">
    <property type="protein sequence ID" value="KAK3790328.1"/>
    <property type="molecule type" value="Genomic_DNA"/>
</dbReference>
<organism evidence="1 2">
    <name type="scientific">Elysia crispata</name>
    <name type="common">lettuce slug</name>
    <dbReference type="NCBI Taxonomy" id="231223"/>
    <lineage>
        <taxon>Eukaryota</taxon>
        <taxon>Metazoa</taxon>
        <taxon>Spiralia</taxon>
        <taxon>Lophotrochozoa</taxon>
        <taxon>Mollusca</taxon>
        <taxon>Gastropoda</taxon>
        <taxon>Heterobranchia</taxon>
        <taxon>Euthyneura</taxon>
        <taxon>Panpulmonata</taxon>
        <taxon>Sacoglossa</taxon>
        <taxon>Placobranchoidea</taxon>
        <taxon>Plakobranchidae</taxon>
        <taxon>Elysia</taxon>
    </lineage>
</organism>
<sequence>MVIITTRRGNIALIIRLELPLKEVENWCQRDIASFDISSAFRPRVCGRMSSCPLSLEVTQRTQTGCWFKVLCLPGWIQRSQTPLLVTKA</sequence>